<reference evidence="1 2" key="1">
    <citation type="journal article" date="2022" name="Hortic Res">
        <title>A haplotype resolved chromosomal level avocado genome allows analysis of novel avocado genes.</title>
        <authorList>
            <person name="Nath O."/>
            <person name="Fletcher S.J."/>
            <person name="Hayward A."/>
            <person name="Shaw L.M."/>
            <person name="Masouleh A.K."/>
            <person name="Furtado A."/>
            <person name="Henry R.J."/>
            <person name="Mitter N."/>
        </authorList>
    </citation>
    <scope>NUCLEOTIDE SEQUENCE [LARGE SCALE GENOMIC DNA]</scope>
    <source>
        <strain evidence="2">cv. Hass</strain>
    </source>
</reference>
<sequence length="185" mass="20717">MLKWSEVGRLEGRDEEKIRGFMEHWKLSVVSVIWLEEPFRFKIAILQGIVSQACTHQLTSGTGYGHMLQINGHRGGSISASGLDLMDLFDRICTMLQIREIVLKDIEEGFNGAAVTCIAGSQYGVTNQMYEEAIETLRLLQLDHILAAENSGRFIQFYDSLGKEVTCSISTYPGFQNDRMDASSS</sequence>
<evidence type="ECO:0000313" key="2">
    <source>
        <dbReference type="Proteomes" id="UP001234297"/>
    </source>
</evidence>
<comment type="caution">
    <text evidence="1">The sequence shown here is derived from an EMBL/GenBank/DDBJ whole genome shotgun (WGS) entry which is preliminary data.</text>
</comment>
<keyword evidence="2" id="KW-1185">Reference proteome</keyword>
<accession>A0ACC2LLQ4</accession>
<dbReference type="EMBL" id="CM056816">
    <property type="protein sequence ID" value="KAJ8634313.1"/>
    <property type="molecule type" value="Genomic_DNA"/>
</dbReference>
<name>A0ACC2LLQ4_PERAE</name>
<gene>
    <name evidence="1" type="ORF">MRB53_027649</name>
</gene>
<organism evidence="1 2">
    <name type="scientific">Persea americana</name>
    <name type="common">Avocado</name>
    <dbReference type="NCBI Taxonomy" id="3435"/>
    <lineage>
        <taxon>Eukaryota</taxon>
        <taxon>Viridiplantae</taxon>
        <taxon>Streptophyta</taxon>
        <taxon>Embryophyta</taxon>
        <taxon>Tracheophyta</taxon>
        <taxon>Spermatophyta</taxon>
        <taxon>Magnoliopsida</taxon>
        <taxon>Magnoliidae</taxon>
        <taxon>Laurales</taxon>
        <taxon>Lauraceae</taxon>
        <taxon>Persea</taxon>
    </lineage>
</organism>
<evidence type="ECO:0000313" key="1">
    <source>
        <dbReference type="EMBL" id="KAJ8634313.1"/>
    </source>
</evidence>
<dbReference type="Proteomes" id="UP001234297">
    <property type="component" value="Chromosome 8"/>
</dbReference>
<protein>
    <submittedName>
        <fullName evidence="1">Uncharacterized protein</fullName>
    </submittedName>
</protein>
<proteinExistence type="predicted"/>